<dbReference type="InterPro" id="IPR050869">
    <property type="entry name" value="H3K4_H4K5_MeTrfase"/>
</dbReference>
<name>A0A251URC1_HELAN</name>
<feature type="domain" description="SET" evidence="5">
    <location>
        <begin position="13"/>
        <end position="250"/>
    </location>
</feature>
<gene>
    <name evidence="8" type="primary">SDG37</name>
    <name evidence="8" type="ORF">HannXRQ_Chr05g0149221</name>
    <name evidence="7" type="ORF">HanXRQr2_Chr05g0219741</name>
</gene>
<dbReference type="Pfam" id="PF01753">
    <property type="entry name" value="zf-MYND"/>
    <property type="match status" value="1"/>
</dbReference>
<evidence type="ECO:0000313" key="9">
    <source>
        <dbReference type="Proteomes" id="UP000215914"/>
    </source>
</evidence>
<dbReference type="GO" id="GO:0140999">
    <property type="term" value="F:histone H3K4 trimethyltransferase activity"/>
    <property type="evidence" value="ECO:0007669"/>
    <property type="project" value="UniProtKB-EC"/>
</dbReference>
<dbReference type="GO" id="GO:0032259">
    <property type="term" value="P:methylation"/>
    <property type="evidence" value="ECO:0007669"/>
    <property type="project" value="UniProtKB-KW"/>
</dbReference>
<protein>
    <submittedName>
        <fullName evidence="7">Histone-lysine N-methyltransferase chromatin remodeling SET family</fullName>
        <ecNumber evidence="7">2.1.1.354</ecNumber>
    </submittedName>
    <submittedName>
        <fullName evidence="8">Putative SET domain group 37</fullName>
    </submittedName>
</protein>
<dbReference type="InParanoid" id="A0A251URC1"/>
<reference evidence="7" key="3">
    <citation type="submission" date="2020-06" db="EMBL/GenBank/DDBJ databases">
        <title>Helianthus annuus Genome sequencing and assembly Release 2.</title>
        <authorList>
            <person name="Gouzy J."/>
            <person name="Langlade N."/>
            <person name="Munos S."/>
        </authorList>
    </citation>
    <scope>NUCLEOTIDE SEQUENCE</scope>
    <source>
        <tissue evidence="7">Leaves</tissue>
    </source>
</reference>
<evidence type="ECO:0000256" key="1">
    <source>
        <dbReference type="ARBA" id="ARBA00022723"/>
    </source>
</evidence>
<dbReference type="EMBL" id="CM007894">
    <property type="protein sequence ID" value="OTG25583.1"/>
    <property type="molecule type" value="Genomic_DNA"/>
</dbReference>
<proteinExistence type="predicted"/>
<dbReference type="Pfam" id="PF00856">
    <property type="entry name" value="SET"/>
    <property type="match status" value="1"/>
</dbReference>
<dbReference type="GO" id="GO:0008270">
    <property type="term" value="F:zinc ion binding"/>
    <property type="evidence" value="ECO:0007669"/>
    <property type="project" value="UniProtKB-KW"/>
</dbReference>
<dbReference type="SMART" id="SM00317">
    <property type="entry name" value="SET"/>
    <property type="match status" value="1"/>
</dbReference>
<dbReference type="PANTHER" id="PTHR12197:SF251">
    <property type="entry name" value="EG:BACR7C10.4 PROTEIN"/>
    <property type="match status" value="1"/>
</dbReference>
<keyword evidence="9" id="KW-1185">Reference proteome</keyword>
<dbReference type="EMBL" id="MNCJ02000320">
    <property type="protein sequence ID" value="KAF5806300.1"/>
    <property type="molecule type" value="Genomic_DNA"/>
</dbReference>
<evidence type="ECO:0000259" key="5">
    <source>
        <dbReference type="PROSITE" id="PS50280"/>
    </source>
</evidence>
<dbReference type="Proteomes" id="UP000215914">
    <property type="component" value="Chromosome 5"/>
</dbReference>
<dbReference type="Gene3D" id="1.25.40.10">
    <property type="entry name" value="Tetratricopeptide repeat domain"/>
    <property type="match status" value="1"/>
</dbReference>
<dbReference type="Gene3D" id="2.170.270.10">
    <property type="entry name" value="SET domain"/>
    <property type="match status" value="1"/>
</dbReference>
<keyword evidence="7" id="KW-0808">Transferase</keyword>
<feature type="domain" description="MYND-type" evidence="6">
    <location>
        <begin position="58"/>
        <end position="95"/>
    </location>
</feature>
<dbReference type="InterPro" id="IPR011990">
    <property type="entry name" value="TPR-like_helical_dom_sf"/>
</dbReference>
<keyword evidence="2 4" id="KW-0863">Zinc-finger</keyword>
<dbReference type="AlphaFoldDB" id="A0A251URC1"/>
<evidence type="ECO:0000256" key="3">
    <source>
        <dbReference type="ARBA" id="ARBA00022833"/>
    </source>
</evidence>
<accession>A0A251URC1</accession>
<dbReference type="FunCoup" id="A0A251URC1">
    <property type="interactions" value="1182"/>
</dbReference>
<dbReference type="InterPro" id="IPR002893">
    <property type="entry name" value="Znf_MYND"/>
</dbReference>
<dbReference type="PANTHER" id="PTHR12197">
    <property type="entry name" value="HISTONE-LYSINE N-METHYLTRANSFERASE SMYD"/>
    <property type="match status" value="1"/>
</dbReference>
<reference evidence="8" key="2">
    <citation type="submission" date="2017-02" db="EMBL/GenBank/DDBJ databases">
        <title>Sunflower complete genome.</title>
        <authorList>
            <person name="Langlade N."/>
            <person name="Munos S."/>
        </authorList>
    </citation>
    <scope>NUCLEOTIDE SEQUENCE [LARGE SCALE GENOMIC DNA]</scope>
    <source>
        <tissue evidence="8">Leaves</tissue>
    </source>
</reference>
<evidence type="ECO:0000313" key="8">
    <source>
        <dbReference type="EMBL" id="OTG25583.1"/>
    </source>
</evidence>
<evidence type="ECO:0000259" key="6">
    <source>
        <dbReference type="PROSITE" id="PS50865"/>
    </source>
</evidence>
<keyword evidence="7" id="KW-0489">Methyltransferase</keyword>
<sequence>MMEGLQRQLQRDRGLTVSTLPDKGRCLFTTRDFSPGEIILSEEPYVSVPNKSSAESRCDWCFTSSNIKRCSSCHVVWYCGSRCQKSDWKLHRLECQLLSQLEKNRIRSLTPSIRLMVKLYLKKKLQDEKVIPTTVMDNYSLVKNLVSHISEVGENQLVLYAQMASLVNIILQWPNLNIKEIAENFSKLACNAHTVCDSELIPLGTGLYPVVSIINHSCYPNSVLVFEGRMATVRAMQHIPKGSEVLISYIETAGSTLTRQKALKEQYFFTCSCPRCIKLGQKDDIEESAVIEGYRCKNHTCDGFLLRDPESKGLICQRCGLVRGIEEILKIAGEEKAMSEKASAALSSGHTSEALDMYLMVEKLQVKLCHSGSIKLMRTREILLKILMEMQDWKKALTYCRLTIPVYERVYPNIHPLRGLQYYTCGKLNWLLGHTEEAIKSLTQAVDVLRITHGTTTPFMKELLGKLEEARAEASFKLSSMDDE</sequence>
<dbReference type="Gene3D" id="1.10.220.160">
    <property type="match status" value="1"/>
</dbReference>
<dbReference type="PROSITE" id="PS50865">
    <property type="entry name" value="ZF_MYND_2"/>
    <property type="match status" value="1"/>
</dbReference>
<dbReference type="SUPFAM" id="SSF82199">
    <property type="entry name" value="SET domain"/>
    <property type="match status" value="1"/>
</dbReference>
<dbReference type="OMA" id="LHMKLGK"/>
<dbReference type="Gramene" id="mRNA:HanXRQr2_Chr05g0219741">
    <property type="protein sequence ID" value="mRNA:HanXRQr2_Chr05g0219741"/>
    <property type="gene ID" value="HanXRQr2_Chr05g0219741"/>
</dbReference>
<dbReference type="PROSITE" id="PS50280">
    <property type="entry name" value="SET"/>
    <property type="match status" value="1"/>
</dbReference>
<reference evidence="7 9" key="1">
    <citation type="journal article" date="2017" name="Nature">
        <title>The sunflower genome provides insights into oil metabolism, flowering and Asterid evolution.</title>
        <authorList>
            <person name="Badouin H."/>
            <person name="Gouzy J."/>
            <person name="Grassa C.J."/>
            <person name="Murat F."/>
            <person name="Staton S.E."/>
            <person name="Cottret L."/>
            <person name="Lelandais-Briere C."/>
            <person name="Owens G.L."/>
            <person name="Carrere S."/>
            <person name="Mayjonade B."/>
            <person name="Legrand L."/>
            <person name="Gill N."/>
            <person name="Kane N.C."/>
            <person name="Bowers J.E."/>
            <person name="Hubner S."/>
            <person name="Bellec A."/>
            <person name="Berard A."/>
            <person name="Berges H."/>
            <person name="Blanchet N."/>
            <person name="Boniface M.C."/>
            <person name="Brunel D."/>
            <person name="Catrice O."/>
            <person name="Chaidir N."/>
            <person name="Claudel C."/>
            <person name="Donnadieu C."/>
            <person name="Faraut T."/>
            <person name="Fievet G."/>
            <person name="Helmstetter N."/>
            <person name="King M."/>
            <person name="Knapp S.J."/>
            <person name="Lai Z."/>
            <person name="Le Paslier M.C."/>
            <person name="Lippi Y."/>
            <person name="Lorenzon L."/>
            <person name="Mandel J.R."/>
            <person name="Marage G."/>
            <person name="Marchand G."/>
            <person name="Marquand E."/>
            <person name="Bret-Mestries E."/>
            <person name="Morien E."/>
            <person name="Nambeesan S."/>
            <person name="Nguyen T."/>
            <person name="Pegot-Espagnet P."/>
            <person name="Pouilly N."/>
            <person name="Raftis F."/>
            <person name="Sallet E."/>
            <person name="Schiex T."/>
            <person name="Thomas J."/>
            <person name="Vandecasteele C."/>
            <person name="Vares D."/>
            <person name="Vear F."/>
            <person name="Vautrin S."/>
            <person name="Crespi M."/>
            <person name="Mangin B."/>
            <person name="Burke J.M."/>
            <person name="Salse J."/>
            <person name="Munos S."/>
            <person name="Vincourt P."/>
            <person name="Rieseberg L.H."/>
            <person name="Langlade N.B."/>
        </authorList>
    </citation>
    <scope>NUCLEOTIDE SEQUENCE [LARGE SCALE GENOMIC DNA]</scope>
    <source>
        <strain evidence="9">cv. SF193</strain>
        <tissue evidence="7">Leaves</tissue>
    </source>
</reference>
<dbReference type="SUPFAM" id="SSF48452">
    <property type="entry name" value="TPR-like"/>
    <property type="match status" value="1"/>
</dbReference>
<dbReference type="InterPro" id="IPR001214">
    <property type="entry name" value="SET_dom"/>
</dbReference>
<dbReference type="OrthoDB" id="265717at2759"/>
<dbReference type="InterPro" id="IPR046341">
    <property type="entry name" value="SET_dom_sf"/>
</dbReference>
<dbReference type="PROSITE" id="PS01360">
    <property type="entry name" value="ZF_MYND_1"/>
    <property type="match status" value="1"/>
</dbReference>
<evidence type="ECO:0000256" key="4">
    <source>
        <dbReference type="PROSITE-ProRule" id="PRU00134"/>
    </source>
</evidence>
<keyword evidence="3" id="KW-0862">Zinc</keyword>
<dbReference type="GO" id="GO:0005634">
    <property type="term" value="C:nucleus"/>
    <property type="evidence" value="ECO:0000318"/>
    <property type="project" value="GO_Central"/>
</dbReference>
<dbReference type="EC" id="2.1.1.354" evidence="7"/>
<evidence type="ECO:0000313" key="7">
    <source>
        <dbReference type="EMBL" id="KAF5806300.1"/>
    </source>
</evidence>
<organism evidence="8 9">
    <name type="scientific">Helianthus annuus</name>
    <name type="common">Common sunflower</name>
    <dbReference type="NCBI Taxonomy" id="4232"/>
    <lineage>
        <taxon>Eukaryota</taxon>
        <taxon>Viridiplantae</taxon>
        <taxon>Streptophyta</taxon>
        <taxon>Embryophyta</taxon>
        <taxon>Tracheophyta</taxon>
        <taxon>Spermatophyta</taxon>
        <taxon>Magnoliopsida</taxon>
        <taxon>eudicotyledons</taxon>
        <taxon>Gunneridae</taxon>
        <taxon>Pentapetalae</taxon>
        <taxon>asterids</taxon>
        <taxon>campanulids</taxon>
        <taxon>Asterales</taxon>
        <taxon>Asteraceae</taxon>
        <taxon>Asteroideae</taxon>
        <taxon>Heliantheae alliance</taxon>
        <taxon>Heliantheae</taxon>
        <taxon>Helianthus</taxon>
    </lineage>
</organism>
<dbReference type="STRING" id="4232.A0A251URC1"/>
<dbReference type="Gene3D" id="6.10.140.2220">
    <property type="match status" value="1"/>
</dbReference>
<evidence type="ECO:0000256" key="2">
    <source>
        <dbReference type="ARBA" id="ARBA00022771"/>
    </source>
</evidence>
<keyword evidence="1" id="KW-0479">Metal-binding</keyword>